<gene>
    <name evidence="2" type="ORF">SAMN02745194_01895</name>
</gene>
<dbReference type="EMBL" id="FQZF01000009">
    <property type="protein sequence ID" value="SHJ16165.1"/>
    <property type="molecule type" value="Genomic_DNA"/>
</dbReference>
<evidence type="ECO:0000313" key="2">
    <source>
        <dbReference type="EMBL" id="SHJ16165.1"/>
    </source>
</evidence>
<keyword evidence="3" id="KW-1185">Reference proteome</keyword>
<name>A0A1M6H1X9_9PROT</name>
<organism evidence="2 3">
    <name type="scientific">Muricoccus roseus</name>
    <dbReference type="NCBI Taxonomy" id="198092"/>
    <lineage>
        <taxon>Bacteria</taxon>
        <taxon>Pseudomonadati</taxon>
        <taxon>Pseudomonadota</taxon>
        <taxon>Alphaproteobacteria</taxon>
        <taxon>Acetobacterales</taxon>
        <taxon>Roseomonadaceae</taxon>
        <taxon>Muricoccus</taxon>
    </lineage>
</organism>
<feature type="compositionally biased region" description="Polar residues" evidence="1">
    <location>
        <begin position="213"/>
        <end position="231"/>
    </location>
</feature>
<proteinExistence type="predicted"/>
<dbReference type="AlphaFoldDB" id="A0A1M6H1X9"/>
<dbReference type="STRING" id="198092.SAMN02745194_01895"/>
<evidence type="ECO:0000256" key="1">
    <source>
        <dbReference type="SAM" id="MobiDB-lite"/>
    </source>
</evidence>
<feature type="compositionally biased region" description="Basic and acidic residues" evidence="1">
    <location>
        <begin position="91"/>
        <end position="102"/>
    </location>
</feature>
<protein>
    <submittedName>
        <fullName evidence="2">Uncharacterized protein</fullName>
    </submittedName>
</protein>
<sequence length="231" mass="23717">MDRLRPGMRGRLFASLPLALLLGGCFGDIDMAPFGRTDPLGAPDSLTVRRVMGTPAEVPPLAPEPGNVWPAQEAPRATLQNPDAATVPPQERSRSEGLERARQQRGTSPDVYLPNSTAPGQGAPPEAAPNPRAPAPGTRRRIGSSEALPPLDPPPLPRAGVPRGAPPTPPERRVDGQVLPVPGGPPAVITGGGGNIQTYTQPGVGTGTAIRQGGTTTLIGPDGSTQVVPTP</sequence>
<reference evidence="2 3" key="1">
    <citation type="submission" date="2016-11" db="EMBL/GenBank/DDBJ databases">
        <authorList>
            <person name="Jaros S."/>
            <person name="Januszkiewicz K."/>
            <person name="Wedrychowicz H."/>
        </authorList>
    </citation>
    <scope>NUCLEOTIDE SEQUENCE [LARGE SCALE GENOMIC DNA]</scope>
    <source>
        <strain evidence="2 3">DSM 14916</strain>
    </source>
</reference>
<accession>A0A1M6H1X9</accession>
<evidence type="ECO:0000313" key="3">
    <source>
        <dbReference type="Proteomes" id="UP000184387"/>
    </source>
</evidence>
<feature type="region of interest" description="Disordered" evidence="1">
    <location>
        <begin position="56"/>
        <end position="231"/>
    </location>
</feature>
<dbReference type="PROSITE" id="PS51257">
    <property type="entry name" value="PROKAR_LIPOPROTEIN"/>
    <property type="match status" value="1"/>
</dbReference>
<dbReference type="Proteomes" id="UP000184387">
    <property type="component" value="Unassembled WGS sequence"/>
</dbReference>